<feature type="transmembrane region" description="Helical" evidence="8">
    <location>
        <begin position="6"/>
        <end position="30"/>
    </location>
</feature>
<dbReference type="CDD" id="cd07571">
    <property type="entry name" value="ALP_N-acyl_transferase"/>
    <property type="match status" value="1"/>
</dbReference>
<evidence type="ECO:0000256" key="5">
    <source>
        <dbReference type="ARBA" id="ARBA00022989"/>
    </source>
</evidence>
<proteinExistence type="inferred from homology"/>
<keyword evidence="3" id="KW-0808">Transferase</keyword>
<evidence type="ECO:0000313" key="10">
    <source>
        <dbReference type="EMBL" id="KGA03774.1"/>
    </source>
</evidence>
<evidence type="ECO:0000256" key="6">
    <source>
        <dbReference type="ARBA" id="ARBA00023136"/>
    </source>
</evidence>
<keyword evidence="6 8" id="KW-0472">Membrane</keyword>
<dbReference type="SUPFAM" id="SSF56317">
    <property type="entry name" value="Carbon-nitrogen hydrolase"/>
    <property type="match status" value="1"/>
</dbReference>
<dbReference type="NCBIfam" id="TIGR00546">
    <property type="entry name" value="lnt"/>
    <property type="match status" value="1"/>
</dbReference>
<comment type="subcellular location">
    <subcellularLocation>
        <location evidence="1">Cell membrane</location>
        <topology evidence="1">Multi-pass membrane protein</topology>
    </subcellularLocation>
</comment>
<dbReference type="InterPro" id="IPR036526">
    <property type="entry name" value="C-N_Hydrolase_sf"/>
</dbReference>
<dbReference type="Pfam" id="PF20154">
    <property type="entry name" value="LNT_N"/>
    <property type="match status" value="1"/>
</dbReference>
<dbReference type="AlphaFoldDB" id="A0A094P317"/>
<keyword evidence="4 8" id="KW-0812">Transmembrane</keyword>
<feature type="transmembrane region" description="Helical" evidence="8">
    <location>
        <begin position="130"/>
        <end position="153"/>
    </location>
</feature>
<dbReference type="GO" id="GO:0005886">
    <property type="term" value="C:plasma membrane"/>
    <property type="evidence" value="ECO:0007669"/>
    <property type="project" value="UniProtKB-SubCell"/>
</dbReference>
<evidence type="ECO:0000256" key="3">
    <source>
        <dbReference type="ARBA" id="ARBA00022679"/>
    </source>
</evidence>
<feature type="transmembrane region" description="Helical" evidence="8">
    <location>
        <begin position="160"/>
        <end position="177"/>
    </location>
</feature>
<name>A0A094P317_9ZZZZ</name>
<sequence length="441" mass="48715">MVTILFAAFLASASFEPIGIWFLAIFGFALFFRKLKIVQRPVMHSFVFGLILNAIVLYWSGKFVGAIPWLLLALLQAFFYLPVGWIYRRFKNIWLAALILLAMEELRTRFPFGGFGWTRVAFSQVESPALPIVALGGVVALSAFTILASILLARVNLKNLALLVAILLVAIALPSNPEGSGSVKILAIQGNTPEVGLGFNSRAKAVFDLHSQATREFADFTRETYDAIIWPENAVDIDPNFYPDVARKITALTRDLQTPLIAGVVTKSRQGPQNASILYSENGTAESIYLKRGLTPFGEFIPLRKLAEFVNPLAKNVVDFIPGQKRIVHRIAGNNIGPVICYEIINDSLVRDMARSSQALIVQNNNATFANTAQSEQQLAITRIRAVEHSRYILSVSTIGISAFIDNNGRVLSETAQKDKSFLAGELMLSDRTTLVNRILR</sequence>
<evidence type="ECO:0000256" key="7">
    <source>
        <dbReference type="ARBA" id="ARBA00023315"/>
    </source>
</evidence>
<evidence type="ECO:0000256" key="1">
    <source>
        <dbReference type="ARBA" id="ARBA00004651"/>
    </source>
</evidence>
<accession>A0A094P317</accession>
<feature type="transmembrane region" description="Helical" evidence="8">
    <location>
        <begin position="42"/>
        <end position="60"/>
    </location>
</feature>
<evidence type="ECO:0000256" key="2">
    <source>
        <dbReference type="ARBA" id="ARBA00022475"/>
    </source>
</evidence>
<keyword evidence="5 8" id="KW-1133">Transmembrane helix</keyword>
<gene>
    <name evidence="10" type="ORF">GM49_0325</name>
</gene>
<dbReference type="Gene3D" id="3.60.110.10">
    <property type="entry name" value="Carbon-nitrogen hydrolase"/>
    <property type="match status" value="1"/>
</dbReference>
<dbReference type="GO" id="GO:0016410">
    <property type="term" value="F:N-acyltransferase activity"/>
    <property type="evidence" value="ECO:0007669"/>
    <property type="project" value="InterPro"/>
</dbReference>
<dbReference type="InterPro" id="IPR003010">
    <property type="entry name" value="C-N_Hydrolase"/>
</dbReference>
<dbReference type="EMBL" id="JNSJ01000002">
    <property type="protein sequence ID" value="KGA03774.1"/>
    <property type="molecule type" value="Genomic_DNA"/>
</dbReference>
<keyword evidence="7" id="KW-0012">Acyltransferase</keyword>
<dbReference type="PANTHER" id="PTHR38686">
    <property type="entry name" value="APOLIPOPROTEIN N-ACYLTRANSFERASE"/>
    <property type="match status" value="1"/>
</dbReference>
<dbReference type="HAMAP" id="MF_01148">
    <property type="entry name" value="Lnt"/>
    <property type="match status" value="1"/>
</dbReference>
<feature type="domain" description="CN hydrolase" evidence="9">
    <location>
        <begin position="183"/>
        <end position="429"/>
    </location>
</feature>
<dbReference type="PROSITE" id="PS50263">
    <property type="entry name" value="CN_HYDROLASE"/>
    <property type="match status" value="1"/>
</dbReference>
<feature type="transmembrane region" description="Helical" evidence="8">
    <location>
        <begin position="93"/>
        <end position="110"/>
    </location>
</feature>
<dbReference type="InterPro" id="IPR004563">
    <property type="entry name" value="Apolipo_AcylTrfase"/>
</dbReference>
<dbReference type="GO" id="GO:0042158">
    <property type="term" value="P:lipoprotein biosynthetic process"/>
    <property type="evidence" value="ECO:0007669"/>
    <property type="project" value="InterPro"/>
</dbReference>
<organism evidence="10">
    <name type="scientific">freshwater metagenome</name>
    <dbReference type="NCBI Taxonomy" id="449393"/>
    <lineage>
        <taxon>unclassified sequences</taxon>
        <taxon>metagenomes</taxon>
        <taxon>ecological metagenomes</taxon>
    </lineage>
</organism>
<dbReference type="PANTHER" id="PTHR38686:SF1">
    <property type="entry name" value="APOLIPOPROTEIN N-ACYLTRANSFERASE"/>
    <property type="match status" value="1"/>
</dbReference>
<reference evidence="10" key="1">
    <citation type="submission" date="2014-05" db="EMBL/GenBank/DDBJ databases">
        <title>Key roles for freshwater Actinobacteria revealed by deep metagenomic sequencing.</title>
        <authorList>
            <person name="Ghai R."/>
            <person name="Mizuno C.M."/>
            <person name="Picazo A."/>
            <person name="Camacho A."/>
            <person name="Rodriguez-Valera F."/>
        </authorList>
    </citation>
    <scope>NUCLEOTIDE SEQUENCE</scope>
</reference>
<evidence type="ECO:0000259" key="9">
    <source>
        <dbReference type="PROSITE" id="PS50263"/>
    </source>
</evidence>
<feature type="transmembrane region" description="Helical" evidence="8">
    <location>
        <begin position="66"/>
        <end position="86"/>
    </location>
</feature>
<protein>
    <recommendedName>
        <fullName evidence="9">CN hydrolase domain-containing protein</fullName>
    </recommendedName>
</protein>
<dbReference type="InterPro" id="IPR045378">
    <property type="entry name" value="LNT_N"/>
</dbReference>
<keyword evidence="2" id="KW-1003">Cell membrane</keyword>
<comment type="caution">
    <text evidence="10">The sequence shown here is derived from an EMBL/GenBank/DDBJ whole genome shotgun (WGS) entry which is preliminary data.</text>
</comment>
<dbReference type="Pfam" id="PF00795">
    <property type="entry name" value="CN_hydrolase"/>
    <property type="match status" value="1"/>
</dbReference>
<evidence type="ECO:0000256" key="8">
    <source>
        <dbReference type="SAM" id="Phobius"/>
    </source>
</evidence>
<evidence type="ECO:0000256" key="4">
    <source>
        <dbReference type="ARBA" id="ARBA00022692"/>
    </source>
</evidence>